<name>H0E9P5_9ACTN</name>
<dbReference type="Proteomes" id="UP000005143">
    <property type="component" value="Unassembled WGS sequence"/>
</dbReference>
<dbReference type="AlphaFoldDB" id="H0E9P5"/>
<evidence type="ECO:0000259" key="1">
    <source>
        <dbReference type="Pfam" id="PF02036"/>
    </source>
</evidence>
<evidence type="ECO:0000313" key="3">
    <source>
        <dbReference type="Proteomes" id="UP000005143"/>
    </source>
</evidence>
<comment type="caution">
    <text evidence="2">The sequence shown here is derived from an EMBL/GenBank/DDBJ whole genome shotgun (WGS) entry which is preliminary data.</text>
</comment>
<accession>H0E9P5</accession>
<dbReference type="InterPro" id="IPR003033">
    <property type="entry name" value="SCP2_sterol-bd_dom"/>
</dbReference>
<evidence type="ECO:0000313" key="2">
    <source>
        <dbReference type="EMBL" id="EHN09589.1"/>
    </source>
</evidence>
<dbReference type="EMBL" id="AGUD01000266">
    <property type="protein sequence ID" value="EHN09589.1"/>
    <property type="molecule type" value="Genomic_DNA"/>
</dbReference>
<gene>
    <name evidence="2" type="ORF">PAI11_35650</name>
</gene>
<dbReference type="RefSeq" id="WP_007577778.1">
    <property type="nucleotide sequence ID" value="NZ_AGUD01000266.1"/>
</dbReference>
<protein>
    <submittedName>
        <fullName evidence="2">Sterol-binding protein</fullName>
    </submittedName>
</protein>
<keyword evidence="3" id="KW-1185">Reference proteome</keyword>
<feature type="domain" description="SCP2" evidence="1">
    <location>
        <begin position="217"/>
        <end position="303"/>
    </location>
</feature>
<proteinExistence type="predicted"/>
<dbReference type="SUPFAM" id="SSF55718">
    <property type="entry name" value="SCP-like"/>
    <property type="match status" value="2"/>
</dbReference>
<reference evidence="2 3" key="1">
    <citation type="journal article" date="2013" name="Biodegradation">
        <title>Quantitative proteomic analysis of ibuprofen-degrading Patulibacter sp. strain I11.</title>
        <authorList>
            <person name="Almeida B."/>
            <person name="Kjeldal H."/>
            <person name="Lolas I."/>
            <person name="Knudsen A.D."/>
            <person name="Carvalho G."/>
            <person name="Nielsen K.L."/>
            <person name="Barreto Crespo M.T."/>
            <person name="Stensballe A."/>
            <person name="Nielsen J.L."/>
        </authorList>
    </citation>
    <scope>NUCLEOTIDE SEQUENCE [LARGE SCALE GENOMIC DNA]</scope>
    <source>
        <strain evidence="2 3">I11</strain>
    </source>
</reference>
<organism evidence="2 3">
    <name type="scientific">Patulibacter medicamentivorans</name>
    <dbReference type="NCBI Taxonomy" id="1097667"/>
    <lineage>
        <taxon>Bacteria</taxon>
        <taxon>Bacillati</taxon>
        <taxon>Actinomycetota</taxon>
        <taxon>Thermoleophilia</taxon>
        <taxon>Solirubrobacterales</taxon>
        <taxon>Patulibacteraceae</taxon>
        <taxon>Patulibacter</taxon>
    </lineage>
</organism>
<dbReference type="Pfam" id="PF02036">
    <property type="entry name" value="SCP2"/>
    <property type="match status" value="2"/>
</dbReference>
<sequence length="314" mass="33852">MSSQPTPSTLSHDDLVALARDADVAELARIVRDRDPAALRRELRGDARDLVLEEVFRRFPEYVDGDRIAALEGVVLGFRIVDEGAAGSHHHVRFDRGSCQAGPAVAGVDPRVALQLGAAELLLLATGNGRPAEWLLRGLLDVSGDAPFALELAGFFRVPAADGEPTARLNPLDFDVGAISRVIGEADPKQLQRRLRGPIRELVVDQALAKFPEFFKPHRADGVDATIGWAITGPDDEPTLRRAIRIADGACTPLHEGAEDPTALIRLDTVEFLKLITGNSQPALAFVRRKLKISGDLPAAARLLTMFVIPSPNG</sequence>
<feature type="domain" description="SCP2" evidence="1">
    <location>
        <begin position="54"/>
        <end position="156"/>
    </location>
</feature>
<dbReference type="InterPro" id="IPR036527">
    <property type="entry name" value="SCP2_sterol-bd_dom_sf"/>
</dbReference>
<dbReference type="OrthoDB" id="5243187at2"/>
<dbReference type="Gene3D" id="3.30.1050.10">
    <property type="entry name" value="SCP2 sterol-binding domain"/>
    <property type="match status" value="2"/>
</dbReference>